<organism evidence="6">
    <name type="scientific">Nocardia globerula</name>
    <dbReference type="NCBI Taxonomy" id="1818"/>
    <lineage>
        <taxon>Bacteria</taxon>
        <taxon>Bacillati</taxon>
        <taxon>Actinomycetota</taxon>
        <taxon>Actinomycetes</taxon>
        <taxon>Mycobacteriales</taxon>
        <taxon>Nocardiaceae</taxon>
        <taxon>Nocardia</taxon>
    </lineage>
</organism>
<dbReference type="GO" id="GO:0016020">
    <property type="term" value="C:membrane"/>
    <property type="evidence" value="ECO:0007669"/>
    <property type="project" value="UniProtKB-SubCell"/>
</dbReference>
<evidence type="ECO:0000256" key="1">
    <source>
        <dbReference type="ARBA" id="ARBA00004141"/>
    </source>
</evidence>
<dbReference type="PANTHER" id="PTHR31885:SF6">
    <property type="entry name" value="GH04784P"/>
    <property type="match status" value="1"/>
</dbReference>
<evidence type="ECO:0000256" key="3">
    <source>
        <dbReference type="ARBA" id="ARBA00022692"/>
    </source>
</evidence>
<dbReference type="InterPro" id="IPR012506">
    <property type="entry name" value="TMEM86B-like"/>
</dbReference>
<dbReference type="Pfam" id="PF07947">
    <property type="entry name" value="YhhN"/>
    <property type="match status" value="1"/>
</dbReference>
<keyword evidence="3" id="KW-0812">Transmembrane</keyword>
<keyword evidence="5" id="KW-0472">Membrane</keyword>
<evidence type="ECO:0000256" key="5">
    <source>
        <dbReference type="ARBA" id="ARBA00023136"/>
    </source>
</evidence>
<comment type="similarity">
    <text evidence="2">Belongs to the TMEM86 family.</text>
</comment>
<evidence type="ECO:0000256" key="4">
    <source>
        <dbReference type="ARBA" id="ARBA00022989"/>
    </source>
</evidence>
<dbReference type="GO" id="GO:0016787">
    <property type="term" value="F:hydrolase activity"/>
    <property type="evidence" value="ECO:0007669"/>
    <property type="project" value="TreeGrafter"/>
</dbReference>
<gene>
    <name evidence="6" type="ORF">FNL38_101141</name>
</gene>
<evidence type="ECO:0000313" key="6">
    <source>
        <dbReference type="EMBL" id="TYQ07776.1"/>
    </source>
</evidence>
<comment type="caution">
    <text evidence="6">The sequence shown here is derived from an EMBL/GenBank/DDBJ whole genome shotgun (WGS) entry which is preliminary data.</text>
</comment>
<protein>
    <submittedName>
        <fullName evidence="6">YhhN-like protein</fullName>
    </submittedName>
</protein>
<accession>A0A652YVR8</accession>
<name>A0A652YVR8_NOCGL</name>
<dbReference type="PANTHER" id="PTHR31885">
    <property type="entry name" value="GH04784P"/>
    <property type="match status" value="1"/>
</dbReference>
<keyword evidence="4" id="KW-1133">Transmembrane helix</keyword>
<sequence>MAGKWGIEHAVFAAATAATVAGAVLGNERVQQIAKPLIAPSLAVRVLRKRSETDTADTALLLAGLAAATIGDVFMIDPDNDARLVKGASSFAVMQSSYSALLLRRGARPTRAALKPRMSGWSTASGLLRAKAPEVSMPLTAYGLLLGTTSTLSADPALSPGAKTVLDVVVPGEERRSWLGVGGVLFTASDGLIVVRRLFIRGKAGRAAAEGVILASYAAAQLMLVEGMLALGRKNA</sequence>
<dbReference type="EMBL" id="VNIQ01000001">
    <property type="protein sequence ID" value="TYQ07776.1"/>
    <property type="molecule type" value="Genomic_DNA"/>
</dbReference>
<comment type="subcellular location">
    <subcellularLocation>
        <location evidence="1">Membrane</location>
        <topology evidence="1">Multi-pass membrane protein</topology>
    </subcellularLocation>
</comment>
<dbReference type="AlphaFoldDB" id="A0A652YVR8"/>
<reference evidence="6" key="1">
    <citation type="submission" date="2019-07" db="EMBL/GenBank/DDBJ databases">
        <title>Genomic Encyclopedia of Type Strains, Phase IV (KMG-IV): sequencing the most valuable type-strain genomes for metagenomic binning, comparative biology and taxonomic classification.</title>
        <authorList>
            <person name="Goeker M."/>
        </authorList>
    </citation>
    <scope>NUCLEOTIDE SEQUENCE</scope>
    <source>
        <strain evidence="6">DSM 44596</strain>
    </source>
</reference>
<evidence type="ECO:0000256" key="2">
    <source>
        <dbReference type="ARBA" id="ARBA00007375"/>
    </source>
</evidence>
<proteinExistence type="inferred from homology"/>